<dbReference type="RefSeq" id="WP_278490021.1">
    <property type="nucleotide sequence ID" value="NZ_JABZTM010000050.1"/>
</dbReference>
<dbReference type="Proteomes" id="UP000787419">
    <property type="component" value="Unassembled WGS sequence"/>
</dbReference>
<proteinExistence type="predicted"/>
<comment type="caution">
    <text evidence="2">The sequence shown here is derived from an EMBL/GenBank/DDBJ whole genome shotgun (WGS) entry which is preliminary data.</text>
</comment>
<organism evidence="2 3">
    <name type="scientific">Prevotella nigrescens</name>
    <dbReference type="NCBI Taxonomy" id="28133"/>
    <lineage>
        <taxon>Bacteria</taxon>
        <taxon>Pseudomonadati</taxon>
        <taxon>Bacteroidota</taxon>
        <taxon>Bacteroidia</taxon>
        <taxon>Bacteroidales</taxon>
        <taxon>Prevotellaceae</taxon>
        <taxon>Prevotella</taxon>
    </lineage>
</organism>
<gene>
    <name evidence="2" type="ORF">HXN55_05640</name>
</gene>
<feature type="chain" id="PRO_5039154704" evidence="1">
    <location>
        <begin position="25"/>
        <end position="432"/>
    </location>
</feature>
<name>A0A9D6A7M8_9BACT</name>
<accession>A0A9D6A7M8</accession>
<dbReference type="InterPro" id="IPR018550">
    <property type="entry name" value="Lipid-A_deacylase-rel"/>
</dbReference>
<sequence length="432" mass="49367">MISHFGLKGILLIASASVAMQAKAIVKDSIQHWGFTVSMMRSKVIALDKNQRKHLKEEANGSIALELNHVYLPSDHNSYAKDFNYPSLSIGLRYTLNNHVRFHRSPDFAWSKIEEVSYDSYLGNTLSLYGTFQRAIHRNKHWETSYSLSGGVGYTNKWYNKDNNIDNDFIGTPFLIYFGAGIHQTYRFAQKWGVRASLEFVHHSNGSLYHPNKGSNSIGPSVGIVYYPYYETLIKEHDSFKSAPFKKSFYIDLTVGIGAKTLVEDWQITQFRTSKSEPNYRTGEFKRYATYSLQANLMCRYARRWASGIGIDAFYNTYAPHIEQLELKEGNTIDCKPWSFGIAGKHEIFYNNLSLNVALGTYLYRRMGTIDRELGGRIYERVGVNYSFPSLNGLKLGINVKAHTTKADLTELVITYPFHFKKGSSVKCIDRK</sequence>
<keyword evidence="1" id="KW-0732">Signal</keyword>
<evidence type="ECO:0000256" key="1">
    <source>
        <dbReference type="SAM" id="SignalP"/>
    </source>
</evidence>
<reference evidence="2" key="1">
    <citation type="submission" date="2020-04" db="EMBL/GenBank/DDBJ databases">
        <title>Deep metagenomics examines the oral microbiome during advanced dental caries in children, revealing novel taxa and co-occurrences with host molecules.</title>
        <authorList>
            <person name="Baker J.L."/>
            <person name="Morton J.T."/>
            <person name="Dinis M."/>
            <person name="Alvarez R."/>
            <person name="Tran N.C."/>
            <person name="Knight R."/>
            <person name="Edlund A."/>
        </authorList>
    </citation>
    <scope>NUCLEOTIDE SEQUENCE</scope>
    <source>
        <strain evidence="2">JCVI_32_bin.50</strain>
    </source>
</reference>
<evidence type="ECO:0000313" key="2">
    <source>
        <dbReference type="EMBL" id="MBF1446853.1"/>
    </source>
</evidence>
<protein>
    <submittedName>
        <fullName evidence="2">Acyloxyacyl hydrolase</fullName>
    </submittedName>
</protein>
<dbReference type="Gene3D" id="2.40.160.20">
    <property type="match status" value="1"/>
</dbReference>
<evidence type="ECO:0000313" key="3">
    <source>
        <dbReference type="Proteomes" id="UP000787419"/>
    </source>
</evidence>
<dbReference type="GO" id="GO:0016787">
    <property type="term" value="F:hydrolase activity"/>
    <property type="evidence" value="ECO:0007669"/>
    <property type="project" value="UniProtKB-KW"/>
</dbReference>
<keyword evidence="2" id="KW-0378">Hydrolase</keyword>
<feature type="signal peptide" evidence="1">
    <location>
        <begin position="1"/>
        <end position="24"/>
    </location>
</feature>
<dbReference type="EMBL" id="JABZTM010000050">
    <property type="protein sequence ID" value="MBF1446853.1"/>
    <property type="molecule type" value="Genomic_DNA"/>
</dbReference>
<dbReference type="Pfam" id="PF09411">
    <property type="entry name" value="PagL"/>
    <property type="match status" value="1"/>
</dbReference>
<dbReference type="AlphaFoldDB" id="A0A9D6A7M8"/>